<evidence type="ECO:0000256" key="1">
    <source>
        <dbReference type="SAM" id="MobiDB-lite"/>
    </source>
</evidence>
<keyword evidence="5" id="KW-1185">Reference proteome</keyword>
<feature type="chain" id="PRO_5002238972" description="GH16 domain-containing protein" evidence="2">
    <location>
        <begin position="28"/>
        <end position="753"/>
    </location>
</feature>
<dbReference type="InterPro" id="IPR013320">
    <property type="entry name" value="ConA-like_dom_sf"/>
</dbReference>
<name>A0A0D2BEX9_9EURO</name>
<dbReference type="HOGENOM" id="CLU_010387_0_0_1"/>
<reference evidence="4 5" key="1">
    <citation type="submission" date="2015-01" db="EMBL/GenBank/DDBJ databases">
        <title>The Genome Sequence of Exophiala spinifera CBS89968.</title>
        <authorList>
            <consortium name="The Broad Institute Genomics Platform"/>
            <person name="Cuomo C."/>
            <person name="de Hoog S."/>
            <person name="Gorbushina A."/>
            <person name="Stielow B."/>
            <person name="Teixiera M."/>
            <person name="Abouelleil A."/>
            <person name="Chapman S.B."/>
            <person name="Priest M."/>
            <person name="Young S.K."/>
            <person name="Wortman J."/>
            <person name="Nusbaum C."/>
            <person name="Birren B."/>
        </authorList>
    </citation>
    <scope>NUCLEOTIDE SEQUENCE [LARGE SCALE GENOMIC DNA]</scope>
    <source>
        <strain evidence="4 5">CBS 89968</strain>
    </source>
</reference>
<dbReference type="Gene3D" id="2.60.120.200">
    <property type="match status" value="1"/>
</dbReference>
<feature type="region of interest" description="Disordered" evidence="1">
    <location>
        <begin position="387"/>
        <end position="436"/>
    </location>
</feature>
<accession>A0A0D2BEX9</accession>
<dbReference type="AlphaFoldDB" id="A0A0D2BEX9"/>
<dbReference type="GO" id="GO:0004553">
    <property type="term" value="F:hydrolase activity, hydrolyzing O-glycosyl compounds"/>
    <property type="evidence" value="ECO:0007669"/>
    <property type="project" value="InterPro"/>
</dbReference>
<feature type="compositionally biased region" description="Low complexity" evidence="1">
    <location>
        <begin position="387"/>
        <end position="429"/>
    </location>
</feature>
<dbReference type="RefSeq" id="XP_016237714.1">
    <property type="nucleotide sequence ID" value="XM_016379037.1"/>
</dbReference>
<evidence type="ECO:0000313" key="5">
    <source>
        <dbReference type="Proteomes" id="UP000053328"/>
    </source>
</evidence>
<sequence>MPSSSLFLRSSTTLISALSLLSASVSAAPANTYYALDTEYSGTSFFDGFNFQNTADYSHGFVTYGDRSFSESNGLISYDGGSVQMRVDSTHTYDGNADYYLINGVGRPSVRIQSAKSWTHGLFIADIKHIPTTTTTGGCSVWPAYWTLGNGEWPYTGEIDIIEGANNQVVNLGSAHTGYQCTIQQSPSQMTGTPGGNNCDYFLGNNQYNGVGCGAYDTRSTSWGAGFNSIGGGVYATEWTSDAISIWFFPRGSIPSDITAGTPDPSGWGLPFTIFNGPSCNIDANFVDHSIVFDTTFCGDWAGATWNSSGCGASYGGSCSVFVGDNPSQFVDAYWDINYVKVFKTQAVTTSTTSSTTSTTSTTTSATSTISTTTTTTAGTTSATSITTSAIPSSTSSSTSSPAPVSTTTETTTTTAAGTTTLTTTTTTSNGVGPISQTTTTTVSSWSFFPNISTTTTTWSFSVGPISGSTTTTVSPVSTGSATWLDWVDSTTTTSTPVTYSTTTAAADSTWLDWPETSSTTTTTSSSVDPTWLDWTASTTTTTTSSPAKKPTTTTSLPATWADWDPVTITLTQTWIEPCATGYVTKTTTLVTTHCGCTETPVPTIPGKTITITPSSGWPVKTPVVVTVPAGSTSAVPAKPKPSEPAGSMVTVTGPAAETGAAAGWGNGGGGGAPPSPSATVAVTLTVEAVPSGPTPVAPAGHTTGGVWSPESSTTQTMPWVATYTGAAGRSSVVNSAFGVLAIAGAAGLAMVA</sequence>
<evidence type="ECO:0000313" key="4">
    <source>
        <dbReference type="EMBL" id="KIW17498.1"/>
    </source>
</evidence>
<feature type="region of interest" description="Disordered" evidence="1">
    <location>
        <begin position="658"/>
        <end position="678"/>
    </location>
</feature>
<dbReference type="VEuPathDB" id="FungiDB:PV08_04692"/>
<dbReference type="InterPro" id="IPR050546">
    <property type="entry name" value="Glycosyl_Hydrlase_16"/>
</dbReference>
<dbReference type="SUPFAM" id="SSF49899">
    <property type="entry name" value="Concanavalin A-like lectins/glucanases"/>
    <property type="match status" value="1"/>
</dbReference>
<dbReference type="OrthoDB" id="192832at2759"/>
<dbReference type="Pfam" id="PF26113">
    <property type="entry name" value="GH16_XgeA"/>
    <property type="match status" value="1"/>
</dbReference>
<organism evidence="4 5">
    <name type="scientific">Exophiala spinifera</name>
    <dbReference type="NCBI Taxonomy" id="91928"/>
    <lineage>
        <taxon>Eukaryota</taxon>
        <taxon>Fungi</taxon>
        <taxon>Dikarya</taxon>
        <taxon>Ascomycota</taxon>
        <taxon>Pezizomycotina</taxon>
        <taxon>Eurotiomycetes</taxon>
        <taxon>Chaetothyriomycetidae</taxon>
        <taxon>Chaetothyriales</taxon>
        <taxon>Herpotrichiellaceae</taxon>
        <taxon>Exophiala</taxon>
    </lineage>
</organism>
<dbReference type="GO" id="GO:0009251">
    <property type="term" value="P:glucan catabolic process"/>
    <property type="evidence" value="ECO:0007669"/>
    <property type="project" value="TreeGrafter"/>
</dbReference>
<feature type="domain" description="GH16" evidence="3">
    <location>
        <begin position="31"/>
        <end position="310"/>
    </location>
</feature>
<proteinExistence type="predicted"/>
<dbReference type="Proteomes" id="UP000053328">
    <property type="component" value="Unassembled WGS sequence"/>
</dbReference>
<feature type="signal peptide" evidence="2">
    <location>
        <begin position="1"/>
        <end position="27"/>
    </location>
</feature>
<evidence type="ECO:0000256" key="2">
    <source>
        <dbReference type="SAM" id="SignalP"/>
    </source>
</evidence>
<dbReference type="GeneID" id="27331775"/>
<keyword evidence="2" id="KW-0732">Signal</keyword>
<dbReference type="STRING" id="91928.A0A0D2BEX9"/>
<dbReference type="PANTHER" id="PTHR10963">
    <property type="entry name" value="GLYCOSYL HYDROLASE-RELATED"/>
    <property type="match status" value="1"/>
</dbReference>
<gene>
    <name evidence="4" type="ORF">PV08_04692</name>
</gene>
<evidence type="ECO:0000259" key="3">
    <source>
        <dbReference type="PROSITE" id="PS51762"/>
    </source>
</evidence>
<dbReference type="CDD" id="cd02181">
    <property type="entry name" value="GH16_fungal_Lam16A_glucanase"/>
    <property type="match status" value="1"/>
</dbReference>
<dbReference type="EMBL" id="KN847494">
    <property type="protein sequence ID" value="KIW17498.1"/>
    <property type="molecule type" value="Genomic_DNA"/>
</dbReference>
<dbReference type="PROSITE" id="PS51762">
    <property type="entry name" value="GH16_2"/>
    <property type="match status" value="1"/>
</dbReference>
<feature type="compositionally biased region" description="Gly residues" evidence="1">
    <location>
        <begin position="663"/>
        <end position="673"/>
    </location>
</feature>
<dbReference type="InterPro" id="IPR000757">
    <property type="entry name" value="Beta-glucanase-like"/>
</dbReference>
<protein>
    <recommendedName>
        <fullName evidence="3">GH16 domain-containing protein</fullName>
    </recommendedName>
</protein>
<dbReference type="PANTHER" id="PTHR10963:SF24">
    <property type="entry name" value="GLYCOSIDASE C21B10.07-RELATED"/>
    <property type="match status" value="1"/>
</dbReference>